<dbReference type="InterPro" id="IPR002347">
    <property type="entry name" value="SDR_fam"/>
</dbReference>
<reference evidence="2" key="1">
    <citation type="submission" date="2018-01" db="EMBL/GenBank/DDBJ databases">
        <authorList>
            <person name="Mao J.F."/>
        </authorList>
    </citation>
    <scope>NUCLEOTIDE SEQUENCE</scope>
    <source>
        <strain evidence="2">Huo1</strain>
        <tissue evidence="2">Leaf</tissue>
    </source>
</reference>
<dbReference type="SUPFAM" id="SSF53474">
    <property type="entry name" value="alpha/beta-Hydrolases"/>
    <property type="match status" value="1"/>
</dbReference>
<dbReference type="Gene3D" id="3.40.50.720">
    <property type="entry name" value="NAD(P)-binding Rossmann-like Domain"/>
    <property type="match status" value="2"/>
</dbReference>
<dbReference type="Gene3D" id="3.40.50.1820">
    <property type="entry name" value="alpha/beta hydrolase"/>
    <property type="match status" value="1"/>
</dbReference>
<evidence type="ECO:0000313" key="3">
    <source>
        <dbReference type="Proteomes" id="UP000298416"/>
    </source>
</evidence>
<feature type="domain" description="Dienelactone hydrolase" evidence="1">
    <location>
        <begin position="292"/>
        <end position="511"/>
    </location>
</feature>
<proteinExistence type="predicted"/>
<evidence type="ECO:0000259" key="1">
    <source>
        <dbReference type="Pfam" id="PF01738"/>
    </source>
</evidence>
<keyword evidence="3" id="KW-1185">Reference proteome</keyword>
<name>A0A8X8X611_SALSN</name>
<dbReference type="InterPro" id="IPR036291">
    <property type="entry name" value="NAD(P)-bd_dom_sf"/>
</dbReference>
<dbReference type="PROSITE" id="PS00061">
    <property type="entry name" value="ADH_SHORT"/>
    <property type="match status" value="1"/>
</dbReference>
<protein>
    <recommendedName>
        <fullName evidence="1">Dienelactone hydrolase domain-containing protein</fullName>
    </recommendedName>
</protein>
<dbReference type="InterPro" id="IPR020904">
    <property type="entry name" value="Sc_DH/Rdtase_CS"/>
</dbReference>
<sequence>MSNNLMKEKLQGKVAIATGGASGIGETTACALSKHSARCGGDRRYPVPEGPRCGRIHRPAALQLRPVRPTPAPWPGPLQTILDLDFSEYGRVMRVNARGMAVFVKQAARKMVEMGTRRATVCTASTAAEKAMLNLNVTDYVMSKRAVLGLVRSASLQLGQHGIRVNSVSPGAVLTPLAAKQGIETPADVEKYVAPYTSLKGAMLTAENVADVVAFLASDEAAFVTGEILTMISQGSRLLTKTLFYRTKSTPPSPFSLPILSGSLSQVRAMASDAAASSPFKKVQIQRDNGTFDAYVIGKENAPGIVVLQEWWGVDFEVKNHAQKISQLGSGYKALIPDLYRGKVGLEVAEAQHLMEGLDWPGAVKDIEASVNWLKANGSKKVGVTGFCMGGALAIASSVLVPGVDAVVAFYGVPSPELADPVKTKAPVQAHFGEQDGFVGFSDPKTGKELEEKLKASGVPHEVYFYPGIGHAFMNCSPEGAQRRKKMGLDDEDAAAVEQAWSRFSSWMGRFLSN</sequence>
<dbReference type="PANTHER" id="PTHR46623">
    <property type="entry name" value="CARBOXYMETHYLENEBUTENOLIDASE-RELATED"/>
    <property type="match status" value="1"/>
</dbReference>
<reference evidence="2" key="2">
    <citation type="submission" date="2020-08" db="EMBL/GenBank/DDBJ databases">
        <title>Plant Genome Project.</title>
        <authorList>
            <person name="Zhang R.-G."/>
        </authorList>
    </citation>
    <scope>NUCLEOTIDE SEQUENCE</scope>
    <source>
        <strain evidence="2">Huo1</strain>
        <tissue evidence="2">Leaf</tissue>
    </source>
</reference>
<dbReference type="EMBL" id="PNBA02000011">
    <property type="protein sequence ID" value="KAG6407017.1"/>
    <property type="molecule type" value="Genomic_DNA"/>
</dbReference>
<dbReference type="InterPro" id="IPR051049">
    <property type="entry name" value="Dienelactone_hydrolase-like"/>
</dbReference>
<accession>A0A8X8X611</accession>
<evidence type="ECO:0000313" key="2">
    <source>
        <dbReference type="EMBL" id="KAG6407017.1"/>
    </source>
</evidence>
<dbReference type="GO" id="GO:0016787">
    <property type="term" value="F:hydrolase activity"/>
    <property type="evidence" value="ECO:0007669"/>
    <property type="project" value="InterPro"/>
</dbReference>
<dbReference type="Proteomes" id="UP000298416">
    <property type="component" value="Unassembled WGS sequence"/>
</dbReference>
<organism evidence="2">
    <name type="scientific">Salvia splendens</name>
    <name type="common">Scarlet sage</name>
    <dbReference type="NCBI Taxonomy" id="180675"/>
    <lineage>
        <taxon>Eukaryota</taxon>
        <taxon>Viridiplantae</taxon>
        <taxon>Streptophyta</taxon>
        <taxon>Embryophyta</taxon>
        <taxon>Tracheophyta</taxon>
        <taxon>Spermatophyta</taxon>
        <taxon>Magnoliopsida</taxon>
        <taxon>eudicotyledons</taxon>
        <taxon>Gunneridae</taxon>
        <taxon>Pentapetalae</taxon>
        <taxon>asterids</taxon>
        <taxon>lamiids</taxon>
        <taxon>Lamiales</taxon>
        <taxon>Lamiaceae</taxon>
        <taxon>Nepetoideae</taxon>
        <taxon>Mentheae</taxon>
        <taxon>Salviinae</taxon>
        <taxon>Salvia</taxon>
        <taxon>Salvia subgen. Calosphace</taxon>
        <taxon>core Calosphace</taxon>
    </lineage>
</organism>
<dbReference type="Pfam" id="PF01738">
    <property type="entry name" value="DLH"/>
    <property type="match status" value="1"/>
</dbReference>
<dbReference type="PANTHER" id="PTHR46623:SF6">
    <property type="entry name" value="ALPHA_BETA-HYDROLASES SUPERFAMILY PROTEIN"/>
    <property type="match status" value="1"/>
</dbReference>
<dbReference type="Pfam" id="PF13561">
    <property type="entry name" value="adh_short_C2"/>
    <property type="match status" value="1"/>
</dbReference>
<dbReference type="AlphaFoldDB" id="A0A8X8X611"/>
<dbReference type="InterPro" id="IPR002925">
    <property type="entry name" value="Dienelactn_hydro"/>
</dbReference>
<dbReference type="PRINTS" id="PR00081">
    <property type="entry name" value="GDHRDH"/>
</dbReference>
<comment type="caution">
    <text evidence="2">The sequence shown here is derived from an EMBL/GenBank/DDBJ whole genome shotgun (WGS) entry which is preliminary data.</text>
</comment>
<gene>
    <name evidence="2" type="ORF">SASPL_129997</name>
</gene>
<dbReference type="SUPFAM" id="SSF51735">
    <property type="entry name" value="NAD(P)-binding Rossmann-fold domains"/>
    <property type="match status" value="1"/>
</dbReference>
<dbReference type="InterPro" id="IPR029058">
    <property type="entry name" value="AB_hydrolase_fold"/>
</dbReference>